<dbReference type="AlphaFoldDB" id="A0A9X0R617"/>
<name>A0A9X0R617_9PROT</name>
<evidence type="ECO:0000256" key="2">
    <source>
        <dbReference type="ARBA" id="ARBA00010735"/>
    </source>
</evidence>
<feature type="transmembrane region" description="Helical" evidence="8">
    <location>
        <begin position="201"/>
        <end position="223"/>
    </location>
</feature>
<evidence type="ECO:0000256" key="8">
    <source>
        <dbReference type="SAM" id="Phobius"/>
    </source>
</evidence>
<gene>
    <name evidence="9" type="ORF">H7965_27925</name>
</gene>
<evidence type="ECO:0000256" key="4">
    <source>
        <dbReference type="ARBA" id="ARBA00022475"/>
    </source>
</evidence>
<dbReference type="EMBL" id="JACOMF010000114">
    <property type="protein sequence ID" value="MBC4019072.1"/>
    <property type="molecule type" value="Genomic_DNA"/>
</dbReference>
<keyword evidence="6 8" id="KW-1133">Transmembrane helix</keyword>
<dbReference type="PANTHER" id="PTHR34979">
    <property type="entry name" value="INNER MEMBRANE PROTEIN YGAZ"/>
    <property type="match status" value="1"/>
</dbReference>
<keyword evidence="5 8" id="KW-0812">Transmembrane</keyword>
<sequence length="227" mass="23546">MSCAQSARLGLRRATSLAISSGLFGILYGAACASLGISPALAALSCVLVFSGAVQFAVLGMLADPFSAPVIAVSSLLICNRLFLMGVSMADHLRGRSWAARLLSMPVLTDGAWAATVAEKAPVDRFVFFVCAGLWILALWVSGTLLGALLAGRLEPEVISALRFSGVLLLALLLLLVVRNTPMGHAPWMASALTAIAASQVLPLPLGFLAGVAAGSVIIWFGIRRAD</sequence>
<accession>A0A9X0R617</accession>
<keyword evidence="4" id="KW-1003">Cell membrane</keyword>
<evidence type="ECO:0000256" key="3">
    <source>
        <dbReference type="ARBA" id="ARBA00022448"/>
    </source>
</evidence>
<feature type="transmembrane region" description="Helical" evidence="8">
    <location>
        <begin position="66"/>
        <end position="86"/>
    </location>
</feature>
<comment type="caution">
    <text evidence="9">The sequence shown here is derived from an EMBL/GenBank/DDBJ whole genome shotgun (WGS) entry which is preliminary data.</text>
</comment>
<proteinExistence type="inferred from homology"/>
<comment type="similarity">
    <text evidence="2">Belongs to the AzlC family.</text>
</comment>
<dbReference type="GO" id="GO:0005886">
    <property type="term" value="C:plasma membrane"/>
    <property type="evidence" value="ECO:0007669"/>
    <property type="project" value="UniProtKB-SubCell"/>
</dbReference>
<evidence type="ECO:0000256" key="1">
    <source>
        <dbReference type="ARBA" id="ARBA00004651"/>
    </source>
</evidence>
<dbReference type="Pfam" id="PF03591">
    <property type="entry name" value="AzlC"/>
    <property type="match status" value="1"/>
</dbReference>
<keyword evidence="3" id="KW-0813">Transport</keyword>
<evidence type="ECO:0000313" key="9">
    <source>
        <dbReference type="EMBL" id="MBC4019072.1"/>
    </source>
</evidence>
<feature type="transmembrane region" description="Helical" evidence="8">
    <location>
        <begin position="162"/>
        <end position="181"/>
    </location>
</feature>
<keyword evidence="10" id="KW-1185">Reference proteome</keyword>
<protein>
    <submittedName>
        <fullName evidence="9">AzlC family ABC transporter permease</fullName>
    </submittedName>
</protein>
<evidence type="ECO:0000256" key="7">
    <source>
        <dbReference type="ARBA" id="ARBA00023136"/>
    </source>
</evidence>
<evidence type="ECO:0000313" key="10">
    <source>
        <dbReference type="Proteomes" id="UP000600101"/>
    </source>
</evidence>
<reference evidence="9" key="1">
    <citation type="submission" date="2020-08" db="EMBL/GenBank/DDBJ databases">
        <authorList>
            <person name="Hu Y."/>
            <person name="Nguyen S.V."/>
            <person name="Li F."/>
            <person name="Fanning S."/>
        </authorList>
    </citation>
    <scope>NUCLEOTIDE SEQUENCE</scope>
    <source>
        <strain evidence="9">SYSU D8009</strain>
    </source>
</reference>
<evidence type="ECO:0000256" key="5">
    <source>
        <dbReference type="ARBA" id="ARBA00022692"/>
    </source>
</evidence>
<dbReference type="RefSeq" id="WP_186773808.1">
    <property type="nucleotide sequence ID" value="NZ_JACOMF010000114.1"/>
</dbReference>
<dbReference type="GO" id="GO:1903785">
    <property type="term" value="P:L-valine transmembrane transport"/>
    <property type="evidence" value="ECO:0007669"/>
    <property type="project" value="TreeGrafter"/>
</dbReference>
<keyword evidence="7 8" id="KW-0472">Membrane</keyword>
<organism evidence="9 10">
    <name type="scientific">Siccirubricoccus deserti</name>
    <dbReference type="NCBI Taxonomy" id="2013562"/>
    <lineage>
        <taxon>Bacteria</taxon>
        <taxon>Pseudomonadati</taxon>
        <taxon>Pseudomonadota</taxon>
        <taxon>Alphaproteobacteria</taxon>
        <taxon>Acetobacterales</taxon>
        <taxon>Roseomonadaceae</taxon>
        <taxon>Siccirubricoccus</taxon>
    </lineage>
</organism>
<dbReference type="Proteomes" id="UP000600101">
    <property type="component" value="Unassembled WGS sequence"/>
</dbReference>
<feature type="transmembrane region" description="Helical" evidence="8">
    <location>
        <begin position="127"/>
        <end position="150"/>
    </location>
</feature>
<dbReference type="PANTHER" id="PTHR34979:SF1">
    <property type="entry name" value="INNER MEMBRANE PROTEIN YGAZ"/>
    <property type="match status" value="1"/>
</dbReference>
<comment type="subcellular location">
    <subcellularLocation>
        <location evidence="1">Cell membrane</location>
        <topology evidence="1">Multi-pass membrane protein</topology>
    </subcellularLocation>
</comment>
<dbReference type="InterPro" id="IPR011606">
    <property type="entry name" value="Brnchd-chn_aa_trnsp_permease"/>
</dbReference>
<evidence type="ECO:0000256" key="6">
    <source>
        <dbReference type="ARBA" id="ARBA00022989"/>
    </source>
</evidence>